<dbReference type="PANTHER" id="PTHR24305:SF235">
    <property type="entry name" value="CYTOCHROME P450 MONOOXYGENASE APDB-RELATED"/>
    <property type="match status" value="1"/>
</dbReference>
<dbReference type="InterPro" id="IPR002401">
    <property type="entry name" value="Cyt_P450_E_grp-I"/>
</dbReference>
<comment type="caution">
    <text evidence="7">The sequence shown here is derived from an EMBL/GenBank/DDBJ whole genome shotgun (WGS) entry which is preliminary data.</text>
</comment>
<comment type="cofactor">
    <cofactor evidence="1 5">
        <name>heme</name>
        <dbReference type="ChEBI" id="CHEBI:30413"/>
    </cofactor>
</comment>
<feature type="binding site" description="axial binding residue" evidence="5">
    <location>
        <position position="370"/>
    </location>
    <ligand>
        <name>heme</name>
        <dbReference type="ChEBI" id="CHEBI:30413"/>
    </ligand>
    <ligandPart>
        <name>Fe</name>
        <dbReference type="ChEBI" id="CHEBI:18248"/>
    </ligandPart>
</feature>
<dbReference type="Pfam" id="PF00067">
    <property type="entry name" value="p450"/>
    <property type="match status" value="1"/>
</dbReference>
<sequence>MVSVGSGREIEKIYRMRDPLQKSDYYHVILPMVKGKVLPGLFATQDESLHRMLKKPIASIYSMSNMTSFEDLVDRTIGFFLQQLDERFMETGAVCDLGNWLQYFAFDVVGEMTFSKKLGFLEHGHDVENIMADIWHWFEYVAVVGQIPWLDRIWGKNPLVSALRQSKGSPMVQFAKKRELERQNQPNFASVNSRDFLSRFMAVMDKDASLPSWALTAWTSSNVLAGSDTTAIYLRTIFKNLIQHPQTLQKLREEIDTAFKAGELSMPVTWRQSRTLPYLEACFMEAGRIHPPFGLHLERVAPAGGLDLCGKYIPEGTIVGMNAWVIHRDRDIFGDDAACWRPERWLECDEAARRKMEQSLLTFGAGHRSCLGKHISYLEIYKLVPTILFNYDIDSVSSESDWKIENRWFVPQFGFNVLLRRRHEGC</sequence>
<dbReference type="Proteomes" id="UP000801428">
    <property type="component" value="Unassembled WGS sequence"/>
</dbReference>
<dbReference type="GO" id="GO:0044550">
    <property type="term" value="P:secondary metabolite biosynthetic process"/>
    <property type="evidence" value="ECO:0007669"/>
    <property type="project" value="UniProtKB-ARBA"/>
</dbReference>
<dbReference type="InterPro" id="IPR017972">
    <property type="entry name" value="Cyt_P450_CS"/>
</dbReference>
<dbReference type="AlphaFoldDB" id="A0A9P4T486"/>
<keyword evidence="2 5" id="KW-0479">Metal-binding</keyword>
<proteinExistence type="inferred from homology"/>
<evidence type="ECO:0000313" key="8">
    <source>
        <dbReference type="Proteomes" id="UP000801428"/>
    </source>
</evidence>
<dbReference type="CDD" id="cd11060">
    <property type="entry name" value="CYP57A1-like"/>
    <property type="match status" value="1"/>
</dbReference>
<reference evidence="7" key="1">
    <citation type="submission" date="2019-04" db="EMBL/GenBank/DDBJ databases">
        <title>Sequencing of skin fungus with MAO and IRED activity.</title>
        <authorList>
            <person name="Marsaioli A.J."/>
            <person name="Bonatto J.M.C."/>
            <person name="Reis Junior O."/>
        </authorList>
    </citation>
    <scope>NUCLEOTIDE SEQUENCE</scope>
    <source>
        <strain evidence="7">30M1</strain>
    </source>
</reference>
<evidence type="ECO:0000256" key="1">
    <source>
        <dbReference type="ARBA" id="ARBA00001971"/>
    </source>
</evidence>
<dbReference type="EMBL" id="SWKU01000044">
    <property type="protein sequence ID" value="KAF2994041.1"/>
    <property type="molecule type" value="Genomic_DNA"/>
</dbReference>
<accession>A0A9P4T486</accession>
<dbReference type="PROSITE" id="PS00086">
    <property type="entry name" value="CYTOCHROME_P450"/>
    <property type="match status" value="1"/>
</dbReference>
<dbReference type="PRINTS" id="PR00385">
    <property type="entry name" value="P450"/>
</dbReference>
<dbReference type="SUPFAM" id="SSF48264">
    <property type="entry name" value="Cytochrome P450"/>
    <property type="match status" value="1"/>
</dbReference>
<evidence type="ECO:0000256" key="3">
    <source>
        <dbReference type="ARBA" id="ARBA00023002"/>
    </source>
</evidence>
<evidence type="ECO:0000313" key="7">
    <source>
        <dbReference type="EMBL" id="KAF2994041.1"/>
    </source>
</evidence>
<dbReference type="PRINTS" id="PR00463">
    <property type="entry name" value="EP450I"/>
</dbReference>
<dbReference type="GO" id="GO:0005506">
    <property type="term" value="F:iron ion binding"/>
    <property type="evidence" value="ECO:0007669"/>
    <property type="project" value="InterPro"/>
</dbReference>
<keyword evidence="6" id="KW-0503">Monooxygenase</keyword>
<evidence type="ECO:0000256" key="6">
    <source>
        <dbReference type="RuleBase" id="RU000461"/>
    </source>
</evidence>
<keyword evidence="4 5" id="KW-0408">Iron</keyword>
<evidence type="ECO:0000256" key="5">
    <source>
        <dbReference type="PIRSR" id="PIRSR602401-1"/>
    </source>
</evidence>
<comment type="similarity">
    <text evidence="6">Belongs to the cytochrome P450 family.</text>
</comment>
<dbReference type="OrthoDB" id="3934656at2759"/>
<keyword evidence="8" id="KW-1185">Reference proteome</keyword>
<evidence type="ECO:0000256" key="2">
    <source>
        <dbReference type="ARBA" id="ARBA00022723"/>
    </source>
</evidence>
<organism evidence="7 8">
    <name type="scientific">Curvularia kusanoi</name>
    <name type="common">Cochliobolus kusanoi</name>
    <dbReference type="NCBI Taxonomy" id="90978"/>
    <lineage>
        <taxon>Eukaryota</taxon>
        <taxon>Fungi</taxon>
        <taxon>Dikarya</taxon>
        <taxon>Ascomycota</taxon>
        <taxon>Pezizomycotina</taxon>
        <taxon>Dothideomycetes</taxon>
        <taxon>Pleosporomycetidae</taxon>
        <taxon>Pleosporales</taxon>
        <taxon>Pleosporineae</taxon>
        <taxon>Pleosporaceae</taxon>
        <taxon>Curvularia</taxon>
    </lineage>
</organism>
<dbReference type="Gene3D" id="1.10.630.10">
    <property type="entry name" value="Cytochrome P450"/>
    <property type="match status" value="1"/>
</dbReference>
<dbReference type="PANTHER" id="PTHR24305">
    <property type="entry name" value="CYTOCHROME P450"/>
    <property type="match status" value="1"/>
</dbReference>
<gene>
    <name evidence="7" type="ORF">E8E13_000525</name>
</gene>
<dbReference type="GO" id="GO:0004497">
    <property type="term" value="F:monooxygenase activity"/>
    <property type="evidence" value="ECO:0007669"/>
    <property type="project" value="UniProtKB-KW"/>
</dbReference>
<protein>
    <recommendedName>
        <fullName evidence="9">Cytochrome P450</fullName>
    </recommendedName>
</protein>
<dbReference type="GO" id="GO:0020037">
    <property type="term" value="F:heme binding"/>
    <property type="evidence" value="ECO:0007669"/>
    <property type="project" value="InterPro"/>
</dbReference>
<evidence type="ECO:0008006" key="9">
    <source>
        <dbReference type="Google" id="ProtNLM"/>
    </source>
</evidence>
<dbReference type="InterPro" id="IPR036396">
    <property type="entry name" value="Cyt_P450_sf"/>
</dbReference>
<dbReference type="InterPro" id="IPR050121">
    <property type="entry name" value="Cytochrome_P450_monoxygenase"/>
</dbReference>
<keyword evidence="3 6" id="KW-0560">Oxidoreductase</keyword>
<dbReference type="GO" id="GO:0016705">
    <property type="term" value="F:oxidoreductase activity, acting on paired donors, with incorporation or reduction of molecular oxygen"/>
    <property type="evidence" value="ECO:0007669"/>
    <property type="project" value="InterPro"/>
</dbReference>
<keyword evidence="5 6" id="KW-0349">Heme</keyword>
<dbReference type="InterPro" id="IPR001128">
    <property type="entry name" value="Cyt_P450"/>
</dbReference>
<name>A0A9P4T486_CURKU</name>
<evidence type="ECO:0000256" key="4">
    <source>
        <dbReference type="ARBA" id="ARBA00023004"/>
    </source>
</evidence>